<dbReference type="InterPro" id="IPR004165">
    <property type="entry name" value="CoA_trans_fam_I"/>
</dbReference>
<keyword evidence="3" id="KW-1185">Reference proteome</keyword>
<sequence length="269" mass="29878">MTSSSNYSLNELMVVAAARELRNGDLIFVGVGTAGRAFTMACGIPIAAARLAQETHAPDLAIYWNNLLSPDLQQIPERLTQHYLTTWPTAAQLHNCSDKNDMLSKGRFDVSFDSAPQIDRYGNLNITAIGDYRHPKRRLIGALAQTDHFAYVRRPLILTDLKKRTFVEKVDFITSVGYLDGGNSRAEAGLRPGGPSRVITDKAIFGFHDESREMELLTVHESSSIEEVVSEMGFLPRISDNVSVTVAPTEHEIRLIRDVIDPRKILLVS</sequence>
<dbReference type="SUPFAM" id="SSF100950">
    <property type="entry name" value="NagB/RpiA/CoA transferase-like"/>
    <property type="match status" value="1"/>
</dbReference>
<comment type="similarity">
    <text evidence="1">Belongs to the 3-oxoacid CoA-transferase subunit B family.</text>
</comment>
<dbReference type="PANTHER" id="PTHR43293">
    <property type="entry name" value="ACETATE COA-TRANSFERASE YDIF"/>
    <property type="match status" value="1"/>
</dbReference>
<dbReference type="SMART" id="SM00882">
    <property type="entry name" value="CoA_trans"/>
    <property type="match status" value="1"/>
</dbReference>
<evidence type="ECO:0000313" key="2">
    <source>
        <dbReference type="EMBL" id="GGF18296.1"/>
    </source>
</evidence>
<comment type="caution">
    <text evidence="2">The sequence shown here is derived from an EMBL/GenBank/DDBJ whole genome shotgun (WGS) entry which is preliminary data.</text>
</comment>
<dbReference type="Gene3D" id="3.40.1080.10">
    <property type="entry name" value="Glutaconate Coenzyme A-transferase"/>
    <property type="match status" value="1"/>
</dbReference>
<accession>A0A917B4J1</accession>
<evidence type="ECO:0000313" key="3">
    <source>
        <dbReference type="Proteomes" id="UP000598775"/>
    </source>
</evidence>
<dbReference type="InterPro" id="IPR037171">
    <property type="entry name" value="NagB/RpiA_transferase-like"/>
</dbReference>
<protein>
    <submittedName>
        <fullName evidence="2">3-oxoadipate--succinyl-CoA transferase subunit B</fullName>
    </submittedName>
</protein>
<dbReference type="Proteomes" id="UP000598775">
    <property type="component" value="Unassembled WGS sequence"/>
</dbReference>
<dbReference type="GO" id="GO:0008410">
    <property type="term" value="F:CoA-transferase activity"/>
    <property type="evidence" value="ECO:0007669"/>
    <property type="project" value="InterPro"/>
</dbReference>
<organism evidence="2 3">
    <name type="scientific">Subtercola lobariae</name>
    <dbReference type="NCBI Taxonomy" id="1588641"/>
    <lineage>
        <taxon>Bacteria</taxon>
        <taxon>Bacillati</taxon>
        <taxon>Actinomycetota</taxon>
        <taxon>Actinomycetes</taxon>
        <taxon>Micrococcales</taxon>
        <taxon>Microbacteriaceae</taxon>
        <taxon>Subtercola</taxon>
    </lineage>
</organism>
<name>A0A917B4J1_9MICO</name>
<keyword evidence="2" id="KW-0808">Transferase</keyword>
<dbReference type="Pfam" id="PF01144">
    <property type="entry name" value="CoA_trans"/>
    <property type="match status" value="1"/>
</dbReference>
<reference evidence="2 3" key="1">
    <citation type="journal article" date="2014" name="Int. J. Syst. Evol. Microbiol.">
        <title>Complete genome sequence of Corynebacterium casei LMG S-19264T (=DSM 44701T), isolated from a smear-ripened cheese.</title>
        <authorList>
            <consortium name="US DOE Joint Genome Institute (JGI-PGF)"/>
            <person name="Walter F."/>
            <person name="Albersmeier A."/>
            <person name="Kalinowski J."/>
            <person name="Ruckert C."/>
        </authorList>
    </citation>
    <scope>NUCLEOTIDE SEQUENCE [LARGE SCALE GENOMIC DNA]</scope>
    <source>
        <strain evidence="2 3">CGMCC 1.12976</strain>
    </source>
</reference>
<proteinExistence type="inferred from homology"/>
<dbReference type="RefSeq" id="WP_188674756.1">
    <property type="nucleotide sequence ID" value="NZ_BMGP01000002.1"/>
</dbReference>
<dbReference type="EMBL" id="BMGP01000002">
    <property type="protein sequence ID" value="GGF18296.1"/>
    <property type="molecule type" value="Genomic_DNA"/>
</dbReference>
<dbReference type="AlphaFoldDB" id="A0A917B4J1"/>
<dbReference type="PANTHER" id="PTHR43293:SF3">
    <property type="entry name" value="CHOLESTEROL RING-CLEAVING HYDROLASE IPDB SUBUNIT"/>
    <property type="match status" value="1"/>
</dbReference>
<gene>
    <name evidence="2" type="ORF">GCM10011399_10000</name>
</gene>
<evidence type="ECO:0000256" key="1">
    <source>
        <dbReference type="ARBA" id="ARBA00007047"/>
    </source>
</evidence>